<dbReference type="FunFam" id="2.40.50.360:FF:000002">
    <property type="entry name" value="RuvB-like helicase"/>
    <property type="match status" value="1"/>
</dbReference>
<dbReference type="GO" id="GO:0016887">
    <property type="term" value="F:ATP hydrolysis activity"/>
    <property type="evidence" value="ECO:0007669"/>
    <property type="project" value="RHEA"/>
</dbReference>
<comment type="subcellular location">
    <subcellularLocation>
        <location evidence="1 15">Nucleus</location>
    </subcellularLocation>
</comment>
<dbReference type="Gene3D" id="3.40.50.300">
    <property type="entry name" value="P-loop containing nucleotide triphosphate hydrolases"/>
    <property type="match status" value="1"/>
</dbReference>
<keyword evidence="10" id="KW-0010">Activator</keyword>
<dbReference type="InterPro" id="IPR027238">
    <property type="entry name" value="RuvB-like"/>
</dbReference>
<evidence type="ECO:0000256" key="2">
    <source>
        <dbReference type="ARBA" id="ARBA00007519"/>
    </source>
</evidence>
<dbReference type="SUPFAM" id="SSF52540">
    <property type="entry name" value="P-loop containing nucleoside triphosphate hydrolases"/>
    <property type="match status" value="1"/>
</dbReference>
<dbReference type="GO" id="GO:0000812">
    <property type="term" value="C:Swr1 complex"/>
    <property type="evidence" value="ECO:0007669"/>
    <property type="project" value="UniProtKB-ARBA"/>
</dbReference>
<keyword evidence="4 15" id="KW-0227">DNA damage</keyword>
<keyword evidence="12 15" id="KW-0234">DNA repair</keyword>
<comment type="function">
    <text evidence="15">DNA helicase participates in several chromatin remodeling complexes, including the SWR1 and the INO80 complexes.</text>
</comment>
<proteinExistence type="inferred from homology"/>
<reference evidence="18 19" key="1">
    <citation type="journal article" date="2015" name="BMC Genomics">
        <title>Gene expression during zombie ant biting behavior reflects the complexity underlying fungal parasitic behavioral manipulation.</title>
        <authorList>
            <person name="de Bekker C."/>
            <person name="Ohm R.A."/>
            <person name="Loreto R.G."/>
            <person name="Sebastian A."/>
            <person name="Albert I."/>
            <person name="Merrow M."/>
            <person name="Brachmann A."/>
            <person name="Hughes D.P."/>
        </authorList>
    </citation>
    <scope>NUCLEOTIDE SEQUENCE [LARGE SCALE GENOMIC DNA]</scope>
    <source>
        <strain evidence="18 19">SC16a</strain>
    </source>
</reference>
<dbReference type="GO" id="GO:0005524">
    <property type="term" value="F:ATP binding"/>
    <property type="evidence" value="ECO:0007669"/>
    <property type="project" value="UniProtKB-KW"/>
</dbReference>
<evidence type="ECO:0000256" key="14">
    <source>
        <dbReference type="ARBA" id="ARBA00047995"/>
    </source>
</evidence>
<dbReference type="InterPro" id="IPR042487">
    <property type="entry name" value="RuvBL1/2_DNA/RNA_bd_dom"/>
</dbReference>
<evidence type="ECO:0000256" key="5">
    <source>
        <dbReference type="ARBA" id="ARBA00022801"/>
    </source>
</evidence>
<dbReference type="Pfam" id="PF06068">
    <property type="entry name" value="TIP49"/>
    <property type="match status" value="1"/>
</dbReference>
<evidence type="ECO:0000256" key="12">
    <source>
        <dbReference type="ARBA" id="ARBA00023204"/>
    </source>
</evidence>
<feature type="region of interest" description="Disordered" evidence="16">
    <location>
        <begin position="453"/>
        <end position="476"/>
    </location>
</feature>
<gene>
    <name evidence="18" type="ORF">XA68_16027</name>
</gene>
<evidence type="ECO:0000256" key="1">
    <source>
        <dbReference type="ARBA" id="ARBA00004123"/>
    </source>
</evidence>
<evidence type="ECO:0000256" key="8">
    <source>
        <dbReference type="ARBA" id="ARBA00022853"/>
    </source>
</evidence>
<comment type="catalytic activity">
    <reaction evidence="14 15">
        <text>ATP + H2O = ADP + phosphate + H(+)</text>
        <dbReference type="Rhea" id="RHEA:13065"/>
        <dbReference type="ChEBI" id="CHEBI:15377"/>
        <dbReference type="ChEBI" id="CHEBI:15378"/>
        <dbReference type="ChEBI" id="CHEBI:30616"/>
        <dbReference type="ChEBI" id="CHEBI:43474"/>
        <dbReference type="ChEBI" id="CHEBI:456216"/>
        <dbReference type="EC" id="3.6.4.12"/>
    </reaction>
</comment>
<keyword evidence="3 15" id="KW-0547">Nucleotide-binding</keyword>
<dbReference type="PANTHER" id="PTHR11093">
    <property type="entry name" value="RUVB-RELATED REPTIN AND PONTIN"/>
    <property type="match status" value="1"/>
</dbReference>
<keyword evidence="11 15" id="KW-0804">Transcription</keyword>
<dbReference type="InterPro" id="IPR041048">
    <property type="entry name" value="RuvB-like_C"/>
</dbReference>
<protein>
    <recommendedName>
        <fullName evidence="15">RuvB-like helicase</fullName>
        <ecNumber evidence="15">3.6.4.12</ecNumber>
    </recommendedName>
</protein>
<evidence type="ECO:0000256" key="11">
    <source>
        <dbReference type="ARBA" id="ARBA00023163"/>
    </source>
</evidence>
<dbReference type="GO" id="GO:0003678">
    <property type="term" value="F:DNA helicase activity"/>
    <property type="evidence" value="ECO:0007669"/>
    <property type="project" value="UniProtKB-EC"/>
</dbReference>
<dbReference type="GO" id="GO:0006325">
    <property type="term" value="P:chromatin organization"/>
    <property type="evidence" value="ECO:0007669"/>
    <property type="project" value="UniProtKB-KW"/>
</dbReference>
<comment type="similarity">
    <text evidence="2 15">Belongs to the RuvB family.</text>
</comment>
<comment type="caution">
    <text evidence="18">The sequence shown here is derived from an EMBL/GenBank/DDBJ whole genome shotgun (WGS) entry which is preliminary data.</text>
</comment>
<evidence type="ECO:0000256" key="9">
    <source>
        <dbReference type="ARBA" id="ARBA00023015"/>
    </source>
</evidence>
<evidence type="ECO:0000256" key="15">
    <source>
        <dbReference type="RuleBase" id="RU363048"/>
    </source>
</evidence>
<dbReference type="InterPro" id="IPR027417">
    <property type="entry name" value="P-loop_NTPase"/>
</dbReference>
<dbReference type="OrthoDB" id="10060499at2759"/>
<dbReference type="STRING" id="268505.A0A2A9P766"/>
<feature type="domain" description="AAA+ ATPase" evidence="17">
    <location>
        <begin position="68"/>
        <end position="372"/>
    </location>
</feature>
<keyword evidence="6 15" id="KW-0347">Helicase</keyword>
<dbReference type="EC" id="3.6.4.12" evidence="15"/>
<dbReference type="GO" id="GO:0006281">
    <property type="term" value="P:DNA repair"/>
    <property type="evidence" value="ECO:0007669"/>
    <property type="project" value="UniProtKB-KW"/>
</dbReference>
<dbReference type="GO" id="GO:0031011">
    <property type="term" value="C:Ino80 complex"/>
    <property type="evidence" value="ECO:0007669"/>
    <property type="project" value="UniProtKB-ARBA"/>
</dbReference>
<keyword evidence="13 15" id="KW-0539">Nucleus</keyword>
<dbReference type="Pfam" id="PF17856">
    <property type="entry name" value="TIP49_C"/>
    <property type="match status" value="1"/>
</dbReference>
<sequence length="476" mass="51924">MAAPLMTVSETKDLRGLNLIAAHSHIRGLGVDGTSLEPRAASQGLVGQQKARKAAAVIVQMIKDGKIAGRAVLFAGPPSTGKTAIAMGMAQSLGPDVPFTSLAASEIFSMEMSKTEALTQAFRKSIGVRIKEESEMMEGEVVEIQIDRSVTGSAKQGKLTIKTTDMEAVYDMGSKMIDAMTKERVMAGDIVSIDKSSGKITKLGRSYARSRDYDAMGVDTKFLQCPDGELQKRKEVVHTVTLHEIDVINSRTQGFLALFAGDTGEIRSEIRDQINTKVGEWKEEGKAEIVPGVLFIDEVHMLDIECFSYMNRALEDELAPIVIMASNRGVSRVRGTDYSSPHGLPFDFLDRVLIINTNPYTADEMRQILSIRAQEQEVDLSADVLALLTKIGNETGLRYASNLISESQLVSAKRKAKQISIDDVQRSFQLYKDPARGSQFVTEMEKRLIGNDGSVDLTTTTTTTTTGPAAEKMDLS</sequence>
<keyword evidence="7 15" id="KW-0067">ATP-binding</keyword>
<evidence type="ECO:0000256" key="10">
    <source>
        <dbReference type="ARBA" id="ARBA00023159"/>
    </source>
</evidence>
<dbReference type="Gene3D" id="2.40.50.360">
    <property type="entry name" value="RuvB-like helicase, domain II"/>
    <property type="match status" value="1"/>
</dbReference>
<name>A0A2A9P766_OPHUN</name>
<dbReference type="AlphaFoldDB" id="A0A2A9P766"/>
<keyword evidence="5 15" id="KW-0378">Hydrolase</keyword>
<dbReference type="SMART" id="SM00382">
    <property type="entry name" value="AAA"/>
    <property type="match status" value="1"/>
</dbReference>
<dbReference type="Proteomes" id="UP000037136">
    <property type="component" value="Unassembled WGS sequence"/>
</dbReference>
<evidence type="ECO:0000256" key="3">
    <source>
        <dbReference type="ARBA" id="ARBA00022741"/>
    </source>
</evidence>
<keyword evidence="8 15" id="KW-0156">Chromatin regulator</keyword>
<dbReference type="InterPro" id="IPR003593">
    <property type="entry name" value="AAA+_ATPase"/>
</dbReference>
<evidence type="ECO:0000313" key="19">
    <source>
        <dbReference type="Proteomes" id="UP000037136"/>
    </source>
</evidence>
<dbReference type="InterPro" id="IPR010339">
    <property type="entry name" value="TIP49_P-loop"/>
</dbReference>
<evidence type="ECO:0000256" key="6">
    <source>
        <dbReference type="ARBA" id="ARBA00022806"/>
    </source>
</evidence>
<evidence type="ECO:0000256" key="16">
    <source>
        <dbReference type="SAM" id="MobiDB-lite"/>
    </source>
</evidence>
<evidence type="ECO:0000313" key="18">
    <source>
        <dbReference type="EMBL" id="PFH56767.1"/>
    </source>
</evidence>
<dbReference type="EMBL" id="LAZP02000513">
    <property type="protein sequence ID" value="PFH56767.1"/>
    <property type="molecule type" value="Genomic_DNA"/>
</dbReference>
<evidence type="ECO:0000256" key="13">
    <source>
        <dbReference type="ARBA" id="ARBA00023242"/>
    </source>
</evidence>
<accession>A0A2A9P766</accession>
<dbReference type="FunFam" id="3.40.50.300:FF:002221">
    <property type="entry name" value="RuvB-like 2"/>
    <property type="match status" value="2"/>
</dbReference>
<organism evidence="18 19">
    <name type="scientific">Ophiocordyceps unilateralis</name>
    <name type="common">Zombie-ant fungus</name>
    <name type="synonym">Torrubia unilateralis</name>
    <dbReference type="NCBI Taxonomy" id="268505"/>
    <lineage>
        <taxon>Eukaryota</taxon>
        <taxon>Fungi</taxon>
        <taxon>Dikarya</taxon>
        <taxon>Ascomycota</taxon>
        <taxon>Pezizomycotina</taxon>
        <taxon>Sordariomycetes</taxon>
        <taxon>Hypocreomycetidae</taxon>
        <taxon>Hypocreales</taxon>
        <taxon>Ophiocordycipitaceae</taxon>
        <taxon>Ophiocordyceps</taxon>
    </lineage>
</organism>
<evidence type="ECO:0000259" key="17">
    <source>
        <dbReference type="SMART" id="SM00382"/>
    </source>
</evidence>
<keyword evidence="9 15" id="KW-0805">Transcription regulation</keyword>
<evidence type="ECO:0000256" key="4">
    <source>
        <dbReference type="ARBA" id="ARBA00022763"/>
    </source>
</evidence>
<evidence type="ECO:0000256" key="7">
    <source>
        <dbReference type="ARBA" id="ARBA00022840"/>
    </source>
</evidence>
<dbReference type="Gene3D" id="1.10.8.60">
    <property type="match status" value="1"/>
</dbReference>
<dbReference type="FunFam" id="1.10.8.60:FF:000010">
    <property type="entry name" value="RuvB-like helicase"/>
    <property type="match status" value="1"/>
</dbReference>
<reference evidence="18 19" key="2">
    <citation type="journal article" date="2017" name="Sci. Rep.">
        <title>Ant-infecting Ophiocordyceps genomes reveal a high diversity of potential behavioral manipulation genes and a possible major role for enterotoxins.</title>
        <authorList>
            <person name="de Bekker C."/>
            <person name="Ohm R.A."/>
            <person name="Evans H.C."/>
            <person name="Brachmann A."/>
            <person name="Hughes D.P."/>
        </authorList>
    </citation>
    <scope>NUCLEOTIDE SEQUENCE [LARGE SCALE GENOMIC DNA]</scope>
    <source>
        <strain evidence="18 19">SC16a</strain>
    </source>
</reference>
<keyword evidence="19" id="KW-1185">Reference proteome</keyword>